<protein>
    <recommendedName>
        <fullName evidence="1">Reverse transcriptase domain-containing protein</fullName>
    </recommendedName>
</protein>
<dbReference type="PROSITE" id="PS50878">
    <property type="entry name" value="RT_POL"/>
    <property type="match status" value="1"/>
</dbReference>
<sequence>MVRDRLLSDKNIFLSIYLVDSYIQNKELLSPKERKALNNLRDVFNVTNIEKTMKKVRARLEEMLNNELEYFEVAVYFKPKKYEDGKTVFRPLHTASLIDQIAMIAMLQVLVYDIDAETGKLMPSELSRLLPSNFYGNRIAFDGNQLFKPWQEQYQEYTTKANEMLYNYCENLEYKYEVSLDLENFFPSINPQVLYNFISTHLPLKLNSEDSATIKTIIKKLLIFKLCDLKDIELSWYLKQDINDYTKNSKSFDYAKGMPQGLPHTYFMANIFMLLVRDKYTEVFPGEMLFYVDDSVIFTNGKDGYLNESTFELAIAELNKSIKKKEGYVLTEGCVANSTIFPPDYCYQNEDYGVIVHGANSKSVFASIKEAKKSSGEMYLKSLSRETSNIGFDIFTTFSDEEVRMVLSRTEAILSAIHKELGKIKKDDSNQKVYRDKLLRYKKFFAYRKTVLEYKNTGKVEELKEEIIGNISLRNSPVKIQDFFEKYSDDILASSIEFVFKRCTDEWVGVDDLIKAVKDLNATLYAGCSKHSYILKAYDQYLKKTLEYCDFDLYASLRDAVSGRYRTLREQSAIRKRKRFSDDLDKICVSNSQELFAFLRISKIYDYSEYVRNNSNNLERMILNAMFSYLFEYETDDRFSFAKKSRIPIQYSEVRVLAMLRNRIFSYSDFLEKYRKYTQDEFVQTADYSLLQVIDIFRLFVVCPERIDSLILIHKYCCDTWKNGSKYLHFYTLHNQEHAVSLIRSSIQLLHAISYFKLKQIDYFVLFAACYLHDISMVTSPDTSKFYTGNNEDANLICTEFIEELDINNSTRTKRALCEVYKKIDTFFEYDIRSNHANDSAKEIRTFKELDFIEPTMRELIARVSNGHGYDSNDVYFEKSVGKSALINEKFIKILLRLSDLLDMSRYRISKVILNHNLTNLNMVSRFHWISHLITDGYNLDTEYRIAEISNDSMAGAFLKKGSIVEKMVLTVDVLMSQTTEVPNTKKCNCISNSDLDIKKNGTTTIRVVCDKDSTCKNQQCNFLCKWFVTKNNYLFEELGALKQYLNNIQHNFFAAEMEVNIRVVANTNIPNEVFDYLREYVNHS</sequence>
<evidence type="ECO:0000313" key="3">
    <source>
        <dbReference type="Proteomes" id="UP000480039"/>
    </source>
</evidence>
<dbReference type="Pfam" id="PF24391">
    <property type="entry name" value="HD-CE"/>
    <property type="match status" value="1"/>
</dbReference>
<evidence type="ECO:0000313" key="2">
    <source>
        <dbReference type="EMBL" id="NFJ08516.1"/>
    </source>
</evidence>
<dbReference type="SUPFAM" id="SSF56672">
    <property type="entry name" value="DNA/RNA polymerases"/>
    <property type="match status" value="1"/>
</dbReference>
<dbReference type="SUPFAM" id="SSF109604">
    <property type="entry name" value="HD-domain/PDEase-like"/>
    <property type="match status" value="1"/>
</dbReference>
<organism evidence="2 3">
    <name type="scientific">Clostridium botulinum</name>
    <dbReference type="NCBI Taxonomy" id="1491"/>
    <lineage>
        <taxon>Bacteria</taxon>
        <taxon>Bacillati</taxon>
        <taxon>Bacillota</taxon>
        <taxon>Clostridia</taxon>
        <taxon>Eubacteriales</taxon>
        <taxon>Clostridiaceae</taxon>
        <taxon>Clostridium</taxon>
    </lineage>
</organism>
<proteinExistence type="predicted"/>
<dbReference type="EMBL" id="SWQE01000004">
    <property type="protein sequence ID" value="NFJ08516.1"/>
    <property type="molecule type" value="Genomic_DNA"/>
</dbReference>
<dbReference type="Proteomes" id="UP000480039">
    <property type="component" value="Unassembled WGS sequence"/>
</dbReference>
<evidence type="ECO:0000259" key="1">
    <source>
        <dbReference type="PROSITE" id="PS50878"/>
    </source>
</evidence>
<comment type="caution">
    <text evidence="2">The sequence shown here is derived from an EMBL/GenBank/DDBJ whole genome shotgun (WGS) entry which is preliminary data.</text>
</comment>
<dbReference type="InterPro" id="IPR056471">
    <property type="entry name" value="HD-CE"/>
</dbReference>
<dbReference type="AlphaFoldDB" id="A0A846J375"/>
<reference evidence="2 3" key="1">
    <citation type="submission" date="2019-04" db="EMBL/GenBank/DDBJ databases">
        <title>Genome sequencing of Clostridium botulinum Groups I-IV and Clostridium butyricum.</title>
        <authorList>
            <person name="Brunt J."/>
            <person name="Van Vliet A.H.M."/>
            <person name="Stringer S.C."/>
            <person name="Carter A.T."/>
            <person name="Peck M.W."/>
        </authorList>
    </citation>
    <scope>NUCLEOTIDE SEQUENCE [LARGE SCALE GENOMIC DNA]</scope>
    <source>
        <strain evidence="2 3">Colworth BL30</strain>
    </source>
</reference>
<gene>
    <name evidence="2" type="ORF">FC871_08480</name>
</gene>
<name>A0A846J375_CLOBO</name>
<feature type="domain" description="Reverse transcriptase" evidence="1">
    <location>
        <begin position="59"/>
        <end position="356"/>
    </location>
</feature>
<dbReference type="InterPro" id="IPR000477">
    <property type="entry name" value="RT_dom"/>
</dbReference>
<accession>A0A846J375</accession>
<dbReference type="InterPro" id="IPR043502">
    <property type="entry name" value="DNA/RNA_pol_sf"/>
</dbReference>